<dbReference type="Proteomes" id="UP000474042">
    <property type="component" value="Unassembled WGS sequence"/>
</dbReference>
<dbReference type="SUPFAM" id="SSF47413">
    <property type="entry name" value="lambda repressor-like DNA-binding domains"/>
    <property type="match status" value="1"/>
</dbReference>
<gene>
    <name evidence="2" type="ORF">GND98_017565</name>
</gene>
<protein>
    <submittedName>
        <fullName evidence="2">Helix-turn-helix domain-containing protein</fullName>
    </submittedName>
</protein>
<dbReference type="InterPro" id="IPR010982">
    <property type="entry name" value="Lambda_DNA-bd_dom_sf"/>
</dbReference>
<dbReference type="EMBL" id="WOFV02000085">
    <property type="protein sequence ID" value="NAS19611.1"/>
    <property type="molecule type" value="Genomic_DNA"/>
</dbReference>
<organism evidence="2 3">
    <name type="scientific">Clostridium butyricum</name>
    <dbReference type="NCBI Taxonomy" id="1492"/>
    <lineage>
        <taxon>Bacteria</taxon>
        <taxon>Bacillati</taxon>
        <taxon>Bacillota</taxon>
        <taxon>Clostridia</taxon>
        <taxon>Eubacteriales</taxon>
        <taxon>Clostridiaceae</taxon>
        <taxon>Clostridium</taxon>
    </lineage>
</organism>
<dbReference type="Gene3D" id="1.10.260.40">
    <property type="entry name" value="lambda repressor-like DNA-binding domains"/>
    <property type="match status" value="1"/>
</dbReference>
<dbReference type="CDD" id="cd00093">
    <property type="entry name" value="HTH_XRE"/>
    <property type="match status" value="1"/>
</dbReference>
<feature type="domain" description="HTH cro/C1-type" evidence="1">
    <location>
        <begin position="7"/>
        <end position="62"/>
    </location>
</feature>
<reference evidence="2 3" key="1">
    <citation type="submission" date="2020-01" db="EMBL/GenBank/DDBJ databases">
        <title>Genome sequence of a 1,3-propanediol producer, Clostridium butyricum S3.</title>
        <authorList>
            <person name="Zhou J."/>
        </authorList>
    </citation>
    <scope>NUCLEOTIDE SEQUENCE [LARGE SCALE GENOMIC DNA]</scope>
    <source>
        <strain evidence="2 3">S3</strain>
    </source>
</reference>
<accession>A0A6L9ETK1</accession>
<comment type="caution">
    <text evidence="2">The sequence shown here is derived from an EMBL/GenBank/DDBJ whole genome shotgun (WGS) entry which is preliminary data.</text>
</comment>
<name>A0A6L9ETK1_CLOBU</name>
<dbReference type="GO" id="GO:0003677">
    <property type="term" value="F:DNA binding"/>
    <property type="evidence" value="ECO:0007669"/>
    <property type="project" value="InterPro"/>
</dbReference>
<dbReference type="SMART" id="SM00530">
    <property type="entry name" value="HTH_XRE"/>
    <property type="match status" value="1"/>
</dbReference>
<dbReference type="InterPro" id="IPR001387">
    <property type="entry name" value="Cro/C1-type_HTH"/>
</dbReference>
<proteinExistence type="predicted"/>
<evidence type="ECO:0000313" key="3">
    <source>
        <dbReference type="Proteomes" id="UP000474042"/>
    </source>
</evidence>
<dbReference type="Pfam" id="PF01381">
    <property type="entry name" value="HTH_3"/>
    <property type="match status" value="1"/>
</dbReference>
<evidence type="ECO:0000259" key="1">
    <source>
        <dbReference type="PROSITE" id="PS50943"/>
    </source>
</evidence>
<sequence length="338" mass="40950">MKFNQLMKQTRMEKGFTQQNVAESLDVTINTIQNWERDEYTKPSYDLVPAIAKVYGLDKEDIIKALVEDVEPNNEQEKVYTFMPQEMFDFKLTKEEQEVLGVLYLRYMGTDTKLMKGLSYNPFVMSNILDSFLDKNLIYLKRKDNRSYSSSNEEYVYGSLSKLGLTVCEIIKKNPDKTFNIKYLDFINVYELFEYFDLENHKYMQQKDDKRYYYNILKEEKYRCSYDSYYKKYYFDKEKKHSLDEFQEYVSEKYYKFIEMENDDTEYLTKKAEYIEKKKYYDEHKNDIEMLKSLTKDREVQYLEEPKFEVITSNFIVPTTLGREFGDYIKSIENTQQI</sequence>
<evidence type="ECO:0000313" key="2">
    <source>
        <dbReference type="EMBL" id="NAS19611.1"/>
    </source>
</evidence>
<dbReference type="PROSITE" id="PS50943">
    <property type="entry name" value="HTH_CROC1"/>
    <property type="match status" value="1"/>
</dbReference>
<dbReference type="AlphaFoldDB" id="A0A6L9ETK1"/>